<keyword evidence="12" id="KW-1185">Reference proteome</keyword>
<evidence type="ECO:0000256" key="8">
    <source>
        <dbReference type="SAM" id="Coils"/>
    </source>
</evidence>
<dbReference type="VEuPathDB" id="FungiDB:TAPDE_001107"/>
<dbReference type="InterPro" id="IPR015720">
    <property type="entry name" value="Emp24-like"/>
</dbReference>
<dbReference type="AlphaFoldDB" id="R4X7K4"/>
<evidence type="ECO:0000256" key="3">
    <source>
        <dbReference type="ARBA" id="ARBA00022692"/>
    </source>
</evidence>
<evidence type="ECO:0000256" key="2">
    <source>
        <dbReference type="ARBA" id="ARBA00007104"/>
    </source>
</evidence>
<evidence type="ECO:0000313" key="11">
    <source>
        <dbReference type="EMBL" id="CCG81401.1"/>
    </source>
</evidence>
<gene>
    <name evidence="11" type="ORF">TAPDE_001107</name>
</gene>
<feature type="domain" description="GOLD" evidence="10">
    <location>
        <begin position="25"/>
        <end position="121"/>
    </location>
</feature>
<evidence type="ECO:0000259" key="10">
    <source>
        <dbReference type="PROSITE" id="PS50866"/>
    </source>
</evidence>
<evidence type="ECO:0000256" key="4">
    <source>
        <dbReference type="ARBA" id="ARBA00022729"/>
    </source>
</evidence>
<evidence type="ECO:0000256" key="9">
    <source>
        <dbReference type="SAM" id="SignalP"/>
    </source>
</evidence>
<reference evidence="11 12" key="1">
    <citation type="journal article" date="2013" name="MBio">
        <title>Genome sequencing of the plant pathogen Taphrina deformans, the causal agent of peach leaf curl.</title>
        <authorList>
            <person name="Cisse O.H."/>
            <person name="Almeida J.M.G.C.F."/>
            <person name="Fonseca A."/>
            <person name="Kumar A.A."/>
            <person name="Salojaervi J."/>
            <person name="Overmyer K."/>
            <person name="Hauser P.M."/>
            <person name="Pagni M."/>
        </authorList>
    </citation>
    <scope>NUCLEOTIDE SEQUENCE [LARGE SCALE GENOMIC DNA]</scope>
    <source>
        <strain evidence="12">PYCC 5710 / ATCC 11124 / CBS 356.35 / IMI 108563 / JCM 9778 / NBRC 8474</strain>
    </source>
</reference>
<dbReference type="Proteomes" id="UP000013776">
    <property type="component" value="Unassembled WGS sequence"/>
</dbReference>
<dbReference type="PANTHER" id="PTHR22811">
    <property type="entry name" value="TRANSMEMBRANE EMP24 DOMAIN-CONTAINING PROTEIN"/>
    <property type="match status" value="1"/>
</dbReference>
<feature type="chain" id="PRO_5012497624" evidence="9">
    <location>
        <begin position="16"/>
        <end position="211"/>
    </location>
</feature>
<proteinExistence type="inferred from homology"/>
<evidence type="ECO:0000256" key="1">
    <source>
        <dbReference type="ARBA" id="ARBA00004479"/>
    </source>
</evidence>
<evidence type="ECO:0000256" key="7">
    <source>
        <dbReference type="RuleBase" id="RU003827"/>
    </source>
</evidence>
<accession>R4X7K4</accession>
<evidence type="ECO:0000256" key="5">
    <source>
        <dbReference type="ARBA" id="ARBA00022989"/>
    </source>
</evidence>
<keyword evidence="5" id="KW-1133">Transmembrane helix</keyword>
<keyword evidence="4 9" id="KW-0732">Signal</keyword>
<dbReference type="STRING" id="1097556.R4X7K4"/>
<keyword evidence="6" id="KW-0472">Membrane</keyword>
<keyword evidence="11" id="KW-0675">Receptor</keyword>
<feature type="coiled-coil region" evidence="8">
    <location>
        <begin position="130"/>
        <end position="164"/>
    </location>
</feature>
<dbReference type="OrthoDB" id="3427at2759"/>
<dbReference type="SMART" id="SM01190">
    <property type="entry name" value="EMP24_GP25L"/>
    <property type="match status" value="1"/>
</dbReference>
<keyword evidence="8" id="KW-0175">Coiled coil</keyword>
<dbReference type="InterPro" id="IPR009038">
    <property type="entry name" value="GOLD_dom"/>
</dbReference>
<organism evidence="11 12">
    <name type="scientific">Taphrina deformans (strain PYCC 5710 / ATCC 11124 / CBS 356.35 / IMI 108563 / JCM 9778 / NBRC 8474)</name>
    <name type="common">Peach leaf curl fungus</name>
    <name type="synonym">Lalaria deformans</name>
    <dbReference type="NCBI Taxonomy" id="1097556"/>
    <lineage>
        <taxon>Eukaryota</taxon>
        <taxon>Fungi</taxon>
        <taxon>Dikarya</taxon>
        <taxon>Ascomycota</taxon>
        <taxon>Taphrinomycotina</taxon>
        <taxon>Taphrinomycetes</taxon>
        <taxon>Taphrinales</taxon>
        <taxon>Taphrinaceae</taxon>
        <taxon>Taphrina</taxon>
    </lineage>
</organism>
<comment type="similarity">
    <text evidence="2 7">Belongs to the EMP24/GP25L family.</text>
</comment>
<dbReference type="eggNOG" id="KOG1690">
    <property type="taxonomic scope" value="Eukaryota"/>
</dbReference>
<comment type="subcellular location">
    <subcellularLocation>
        <location evidence="1 7">Membrane</location>
        <topology evidence="1 7">Single-pass type I membrane protein</topology>
    </subcellularLocation>
</comment>
<dbReference type="GO" id="GO:0016020">
    <property type="term" value="C:membrane"/>
    <property type="evidence" value="ECO:0007669"/>
    <property type="project" value="UniProtKB-SubCell"/>
</dbReference>
<dbReference type="Pfam" id="PF01105">
    <property type="entry name" value="EMP24_GP25L"/>
    <property type="match status" value="1"/>
</dbReference>
<evidence type="ECO:0000313" key="12">
    <source>
        <dbReference type="Proteomes" id="UP000013776"/>
    </source>
</evidence>
<comment type="caution">
    <text evidence="11">The sequence shown here is derived from an EMBL/GenBank/DDBJ whole genome shotgun (WGS) entry which is preliminary data.</text>
</comment>
<feature type="signal peptide" evidence="9">
    <location>
        <begin position="1"/>
        <end position="15"/>
    </location>
</feature>
<keyword evidence="3 7" id="KW-0812">Transmembrane</keyword>
<protein>
    <submittedName>
        <fullName evidence="11">Endosomal cargo receptor</fullName>
    </submittedName>
</protein>
<dbReference type="EMBL" id="CAHR02000037">
    <property type="protein sequence ID" value="CCG81401.1"/>
    <property type="molecule type" value="Genomic_DNA"/>
</dbReference>
<sequence length="211" mass="24600">MRLLALLHFLPVTSAVYWYLEGSERKCIQEDLPRDTMVVGNYRAEEYRPDDQQYHVNPELGIQVTVEEMQDNNHRVVDMKGKSEGKFTFTTADTGDHEICFQTNAGNGWFSTSHVKFHLDLAVGHSDEFHQAGTEKVKDLARRIQDLNARLQDIKKEQIFQREREADFRNQSEKTNSRVVRWTIVQLVTLLGTCAWQLTHLRSFFTKQKLV</sequence>
<evidence type="ECO:0000256" key="6">
    <source>
        <dbReference type="ARBA" id="ARBA00023136"/>
    </source>
</evidence>
<dbReference type="PROSITE" id="PS50866">
    <property type="entry name" value="GOLD"/>
    <property type="match status" value="1"/>
</dbReference>
<name>R4X7K4_TAPDE</name>